<feature type="transmembrane region" description="Helical" evidence="6">
    <location>
        <begin position="68"/>
        <end position="89"/>
    </location>
</feature>
<dbReference type="GO" id="GO:0016020">
    <property type="term" value="C:membrane"/>
    <property type="evidence" value="ECO:0007669"/>
    <property type="project" value="UniProtKB-SubCell"/>
</dbReference>
<dbReference type="Proteomes" id="UP000176583">
    <property type="component" value="Unassembled WGS sequence"/>
</dbReference>
<gene>
    <name evidence="8" type="ORF">A2V54_00680</name>
</gene>
<dbReference type="SUPFAM" id="SSF103481">
    <property type="entry name" value="Multidrug resistance efflux transporter EmrE"/>
    <property type="match status" value="2"/>
</dbReference>
<feature type="transmembrane region" description="Helical" evidence="6">
    <location>
        <begin position="95"/>
        <end position="115"/>
    </location>
</feature>
<feature type="domain" description="EamA" evidence="7">
    <location>
        <begin position="7"/>
        <end position="140"/>
    </location>
</feature>
<evidence type="ECO:0000256" key="5">
    <source>
        <dbReference type="ARBA" id="ARBA00023136"/>
    </source>
</evidence>
<evidence type="ECO:0000256" key="3">
    <source>
        <dbReference type="ARBA" id="ARBA00022692"/>
    </source>
</evidence>
<keyword evidence="5 6" id="KW-0472">Membrane</keyword>
<sequence>MSRNRLLAYLALLATAVIWGAAGPVIKFTLGGIPALPFLTYRFALSAVLALIAIPFGGLKLPRDRKTILLAILYGFLTSTVALGLLFLGLEKTTVLDMTLLAVIGPLLIVAAGELFFHEMVPRREKIGIGIVLIGTILTVLEPLLKNGTAISQLQGNALIFLSLLVGTASAVLVKDLMRMGVPALALTNLSFIVGFLTILPLTIFDGDLPYLISTIKNLALPYHLGVIYMAVFSGSVAYTFWARAQKTIPIGEAAIFTYLYPVFAAPLAVFWLRETITGPFIAGAAIIAVGVFIAEYRSSRRRKTKSS</sequence>
<evidence type="ECO:0000256" key="1">
    <source>
        <dbReference type="ARBA" id="ARBA00004141"/>
    </source>
</evidence>
<feature type="transmembrane region" description="Helical" evidence="6">
    <location>
        <begin position="157"/>
        <end position="174"/>
    </location>
</feature>
<dbReference type="InterPro" id="IPR037185">
    <property type="entry name" value="EmrE-like"/>
</dbReference>
<comment type="similarity">
    <text evidence="2">Belongs to the EamA transporter family.</text>
</comment>
<feature type="domain" description="EamA" evidence="7">
    <location>
        <begin position="156"/>
        <end position="294"/>
    </location>
</feature>
<organism evidence="8 9">
    <name type="scientific">candidate division WWE3 bacterium RBG_19FT_COMBO_53_11</name>
    <dbReference type="NCBI Taxonomy" id="1802613"/>
    <lineage>
        <taxon>Bacteria</taxon>
        <taxon>Katanobacteria</taxon>
    </lineage>
</organism>
<feature type="transmembrane region" description="Helical" evidence="6">
    <location>
        <begin position="38"/>
        <end position="56"/>
    </location>
</feature>
<name>A0A1F4UI61_UNCKA</name>
<evidence type="ECO:0000256" key="6">
    <source>
        <dbReference type="SAM" id="Phobius"/>
    </source>
</evidence>
<keyword evidence="4 6" id="KW-1133">Transmembrane helix</keyword>
<dbReference type="InterPro" id="IPR000620">
    <property type="entry name" value="EamA_dom"/>
</dbReference>
<dbReference type="STRING" id="1802613.A2V54_00680"/>
<dbReference type="PANTHER" id="PTHR32322">
    <property type="entry name" value="INNER MEMBRANE TRANSPORTER"/>
    <property type="match status" value="1"/>
</dbReference>
<comment type="subcellular location">
    <subcellularLocation>
        <location evidence="1">Membrane</location>
        <topology evidence="1">Multi-pass membrane protein</topology>
    </subcellularLocation>
</comment>
<evidence type="ECO:0000256" key="2">
    <source>
        <dbReference type="ARBA" id="ARBA00007362"/>
    </source>
</evidence>
<feature type="transmembrane region" description="Helical" evidence="6">
    <location>
        <begin position="279"/>
        <end position="297"/>
    </location>
</feature>
<reference evidence="8 9" key="1">
    <citation type="journal article" date="2016" name="Nat. Commun.">
        <title>Thousands of microbial genomes shed light on interconnected biogeochemical processes in an aquifer system.</title>
        <authorList>
            <person name="Anantharaman K."/>
            <person name="Brown C.T."/>
            <person name="Hug L.A."/>
            <person name="Sharon I."/>
            <person name="Castelle C.J."/>
            <person name="Probst A.J."/>
            <person name="Thomas B.C."/>
            <person name="Singh A."/>
            <person name="Wilkins M.J."/>
            <person name="Karaoz U."/>
            <person name="Brodie E.L."/>
            <person name="Williams K.H."/>
            <person name="Hubbard S.S."/>
            <person name="Banfield J.F."/>
        </authorList>
    </citation>
    <scope>NUCLEOTIDE SEQUENCE [LARGE SCALE GENOMIC DNA]</scope>
</reference>
<keyword evidence="3 6" id="KW-0812">Transmembrane</keyword>
<evidence type="ECO:0000313" key="8">
    <source>
        <dbReference type="EMBL" id="OGC44658.1"/>
    </source>
</evidence>
<dbReference type="EMBL" id="MEUW01000013">
    <property type="protein sequence ID" value="OGC44658.1"/>
    <property type="molecule type" value="Genomic_DNA"/>
</dbReference>
<dbReference type="Pfam" id="PF00892">
    <property type="entry name" value="EamA"/>
    <property type="match status" value="2"/>
</dbReference>
<proteinExistence type="inferred from homology"/>
<comment type="caution">
    <text evidence="8">The sequence shown here is derived from an EMBL/GenBank/DDBJ whole genome shotgun (WGS) entry which is preliminary data.</text>
</comment>
<protein>
    <recommendedName>
        <fullName evidence="7">EamA domain-containing protein</fullName>
    </recommendedName>
</protein>
<evidence type="ECO:0000313" key="9">
    <source>
        <dbReference type="Proteomes" id="UP000176583"/>
    </source>
</evidence>
<feature type="transmembrane region" description="Helical" evidence="6">
    <location>
        <begin position="254"/>
        <end position="273"/>
    </location>
</feature>
<accession>A0A1F4UI61</accession>
<feature type="transmembrane region" description="Helical" evidence="6">
    <location>
        <begin position="127"/>
        <end position="145"/>
    </location>
</feature>
<dbReference type="AlphaFoldDB" id="A0A1F4UI61"/>
<evidence type="ECO:0000256" key="4">
    <source>
        <dbReference type="ARBA" id="ARBA00022989"/>
    </source>
</evidence>
<feature type="transmembrane region" description="Helical" evidence="6">
    <location>
        <begin position="225"/>
        <end position="242"/>
    </location>
</feature>
<evidence type="ECO:0000259" key="7">
    <source>
        <dbReference type="Pfam" id="PF00892"/>
    </source>
</evidence>
<feature type="transmembrane region" description="Helical" evidence="6">
    <location>
        <begin position="186"/>
        <end position="205"/>
    </location>
</feature>
<dbReference type="PANTHER" id="PTHR32322:SF2">
    <property type="entry name" value="EAMA DOMAIN-CONTAINING PROTEIN"/>
    <property type="match status" value="1"/>
</dbReference>
<dbReference type="InterPro" id="IPR050638">
    <property type="entry name" value="AA-Vitamin_Transporters"/>
</dbReference>